<evidence type="ECO:0000256" key="3">
    <source>
        <dbReference type="SAM" id="Phobius"/>
    </source>
</evidence>
<keyword evidence="1" id="KW-0175">Coiled coil</keyword>
<keyword evidence="5" id="KW-1185">Reference proteome</keyword>
<accession>A0A4Q2DJH8</accession>
<feature type="coiled-coil region" evidence="1">
    <location>
        <begin position="80"/>
        <end position="107"/>
    </location>
</feature>
<dbReference type="EMBL" id="SDEE01000238">
    <property type="protein sequence ID" value="RXW18825.1"/>
    <property type="molecule type" value="Genomic_DNA"/>
</dbReference>
<protein>
    <submittedName>
        <fullName evidence="4">Uncharacterized protein</fullName>
    </submittedName>
</protein>
<evidence type="ECO:0000256" key="2">
    <source>
        <dbReference type="SAM" id="MobiDB-lite"/>
    </source>
</evidence>
<dbReference type="STRING" id="2316362.A0A4Q2DJH8"/>
<name>A0A4Q2DJH8_9AGAR</name>
<evidence type="ECO:0000313" key="4">
    <source>
        <dbReference type="EMBL" id="RXW18825.1"/>
    </source>
</evidence>
<feature type="compositionally biased region" description="Low complexity" evidence="2">
    <location>
        <begin position="416"/>
        <end position="425"/>
    </location>
</feature>
<dbReference type="Pfam" id="PF14022">
    <property type="entry name" value="DUF4238"/>
    <property type="match status" value="1"/>
</dbReference>
<feature type="region of interest" description="Disordered" evidence="2">
    <location>
        <begin position="650"/>
        <end position="709"/>
    </location>
</feature>
<reference evidence="4 5" key="1">
    <citation type="submission" date="2019-01" db="EMBL/GenBank/DDBJ databases">
        <title>Draft genome sequence of Psathyrella aberdarensis IHI B618.</title>
        <authorList>
            <person name="Buettner E."/>
            <person name="Kellner H."/>
        </authorList>
    </citation>
    <scope>NUCLEOTIDE SEQUENCE [LARGE SCALE GENOMIC DNA]</scope>
    <source>
        <strain evidence="4 5">IHI B618</strain>
    </source>
</reference>
<organism evidence="4 5">
    <name type="scientific">Candolleomyces aberdarensis</name>
    <dbReference type="NCBI Taxonomy" id="2316362"/>
    <lineage>
        <taxon>Eukaryota</taxon>
        <taxon>Fungi</taxon>
        <taxon>Dikarya</taxon>
        <taxon>Basidiomycota</taxon>
        <taxon>Agaricomycotina</taxon>
        <taxon>Agaricomycetes</taxon>
        <taxon>Agaricomycetidae</taxon>
        <taxon>Agaricales</taxon>
        <taxon>Agaricineae</taxon>
        <taxon>Psathyrellaceae</taxon>
        <taxon>Candolleomyces</taxon>
    </lineage>
</organism>
<dbReference type="AlphaFoldDB" id="A0A4Q2DJH8"/>
<feature type="transmembrane region" description="Helical" evidence="3">
    <location>
        <begin position="774"/>
        <end position="792"/>
    </location>
</feature>
<proteinExistence type="predicted"/>
<feature type="compositionally biased region" description="Basic residues" evidence="2">
    <location>
        <begin position="29"/>
        <end position="45"/>
    </location>
</feature>
<gene>
    <name evidence="4" type="ORF">EST38_g7022</name>
</gene>
<sequence>MPYYHHYIPRFILREFIPEDTTSLEPSVRKTKKQRQRESRKARKKGQPDPETISVFNLGSRAIESVPIASTFGVINFYQDASNQEDLEHLEKKLSELEGKAARIIRELHIAAGRQSPSPTFTLPRSDLQLLRKFIFLMHYRSSAIEKTYFQEDHPRNAPIRQWIRHLKKTKGYTTDKEIWLDGLDYYLSTKHSDILNHAKQCPEYGPFRPVGETDVDTPSHQWHALAYESFANNYYLGIWKSHEDSEFVLGHNSYGLWEGRLAGSPGLFKIYVISPKITMVLKLNMSRTFPSGLEDSTLSNHPLEFPQAVYYRGSGDLGNRHASSQNRFNAIQRHLQSPNSNNDQFTFKINGLTVDQTYLVNQVVLENLHADGLLVFASKDAMLPTAQLYDTPGGPFLKKNRQAIAGLVRCLESGASGNPSGSNPQLGASTPGLGHTTTPRPPFVRQPRARPGLDDLMLPQELISRVRGRYGQGRPFSASDWGSKDLLFDILLSNIVKGSVNFKTEYDRARYIHRNFPALPSTLHPLVHFIVKRMTQAKMLIEAVQAVAARGKERLEVKFSLGMPTKLVDSLGEEESLHLLEMLSLHVESLGLGWVGEQWDGERTESQKILEQVTMMAYLELLLETDPNLAASLCSSVSFVEVVTAPAQPGEAHAGEPEGITPMRDYGPGAFHSGLNADTTSSPPSSPPASPFSPSKSSRPPKHSLGGSFSELDSAFDDMLLDVFEGSVEFETEYERALSVVFIETVLPDASLSEDETKGGADDDRFLTTKRDVPGAVAVTVPIMFALYGLYRMVVR</sequence>
<keyword evidence="3" id="KW-1133">Transmembrane helix</keyword>
<feature type="region of interest" description="Disordered" evidence="2">
    <location>
        <begin position="416"/>
        <end position="452"/>
    </location>
</feature>
<feature type="region of interest" description="Disordered" evidence="2">
    <location>
        <begin position="23"/>
        <end position="51"/>
    </location>
</feature>
<keyword evidence="3" id="KW-0472">Membrane</keyword>
<comment type="caution">
    <text evidence="4">The sequence shown here is derived from an EMBL/GenBank/DDBJ whole genome shotgun (WGS) entry which is preliminary data.</text>
</comment>
<dbReference type="InterPro" id="IPR025332">
    <property type="entry name" value="DUF4238"/>
</dbReference>
<dbReference type="OrthoDB" id="5340163at2759"/>
<dbReference type="Proteomes" id="UP000290288">
    <property type="component" value="Unassembled WGS sequence"/>
</dbReference>
<evidence type="ECO:0000256" key="1">
    <source>
        <dbReference type="SAM" id="Coils"/>
    </source>
</evidence>
<keyword evidence="3" id="KW-0812">Transmembrane</keyword>
<evidence type="ECO:0000313" key="5">
    <source>
        <dbReference type="Proteomes" id="UP000290288"/>
    </source>
</evidence>